<dbReference type="Proteomes" id="UP000559256">
    <property type="component" value="Unassembled WGS sequence"/>
</dbReference>
<dbReference type="PRINTS" id="PR00625">
    <property type="entry name" value="JDOMAIN"/>
</dbReference>
<protein>
    <recommendedName>
        <fullName evidence="4">J domain-containing protein</fullName>
    </recommendedName>
</protein>
<dbReference type="SUPFAM" id="SSF46565">
    <property type="entry name" value="Chaperone J-domain"/>
    <property type="match status" value="1"/>
</dbReference>
<dbReference type="Gene3D" id="1.25.40.10">
    <property type="entry name" value="Tetratricopeptide repeat domain"/>
    <property type="match status" value="1"/>
</dbReference>
<dbReference type="SMART" id="SM00271">
    <property type="entry name" value="DnaJ"/>
    <property type="match status" value="1"/>
</dbReference>
<dbReference type="CDD" id="cd06257">
    <property type="entry name" value="DnaJ"/>
    <property type="match status" value="1"/>
</dbReference>
<feature type="compositionally biased region" description="Low complexity" evidence="3">
    <location>
        <begin position="100"/>
        <end position="117"/>
    </location>
</feature>
<evidence type="ECO:0000313" key="6">
    <source>
        <dbReference type="Proteomes" id="UP000559256"/>
    </source>
</evidence>
<name>A0A8H5D6Q7_9AGAR</name>
<organism evidence="5 6">
    <name type="scientific">Tetrapyrgos nigripes</name>
    <dbReference type="NCBI Taxonomy" id="182062"/>
    <lineage>
        <taxon>Eukaryota</taxon>
        <taxon>Fungi</taxon>
        <taxon>Dikarya</taxon>
        <taxon>Basidiomycota</taxon>
        <taxon>Agaricomycotina</taxon>
        <taxon>Agaricomycetes</taxon>
        <taxon>Agaricomycetidae</taxon>
        <taxon>Agaricales</taxon>
        <taxon>Marasmiineae</taxon>
        <taxon>Marasmiaceae</taxon>
        <taxon>Tetrapyrgos</taxon>
    </lineage>
</organism>
<comment type="caution">
    <text evidence="5">The sequence shown here is derived from an EMBL/GenBank/DDBJ whole genome shotgun (WGS) entry which is preliminary data.</text>
</comment>
<keyword evidence="6" id="KW-1185">Reference proteome</keyword>
<dbReference type="InterPro" id="IPR052758">
    <property type="entry name" value="SRC_co-chaperone"/>
</dbReference>
<feature type="domain" description="J" evidence="4">
    <location>
        <begin position="524"/>
        <end position="585"/>
    </location>
</feature>
<dbReference type="AlphaFoldDB" id="A0A8H5D6Q7"/>
<dbReference type="PROSITE" id="PS50076">
    <property type="entry name" value="DNAJ_2"/>
    <property type="match status" value="1"/>
</dbReference>
<dbReference type="PANTHER" id="PTHR44200:SF1">
    <property type="entry name" value="DNAJ HOMOLOG SUBFAMILY C MEMBER 7"/>
    <property type="match status" value="1"/>
</dbReference>
<feature type="region of interest" description="Disordered" evidence="3">
    <location>
        <begin position="62"/>
        <end position="139"/>
    </location>
</feature>
<dbReference type="Pfam" id="PF13432">
    <property type="entry name" value="TPR_16"/>
    <property type="match status" value="2"/>
</dbReference>
<dbReference type="Gene3D" id="1.10.287.110">
    <property type="entry name" value="DnaJ domain"/>
    <property type="match status" value="1"/>
</dbReference>
<evidence type="ECO:0000313" key="5">
    <source>
        <dbReference type="EMBL" id="KAF5354591.1"/>
    </source>
</evidence>
<evidence type="ECO:0000256" key="3">
    <source>
        <dbReference type="SAM" id="MobiDB-lite"/>
    </source>
</evidence>
<feature type="repeat" description="TPR" evidence="1">
    <location>
        <begin position="149"/>
        <end position="182"/>
    </location>
</feature>
<keyword evidence="2" id="KW-0175">Coiled coil</keyword>
<dbReference type="InterPro" id="IPR011990">
    <property type="entry name" value="TPR-like_helical_dom_sf"/>
</dbReference>
<dbReference type="PANTHER" id="PTHR44200">
    <property type="entry name" value="DNAJ HOMOLOG SUBFAMILY C MEMBER 7"/>
    <property type="match status" value="1"/>
</dbReference>
<feature type="compositionally biased region" description="Low complexity" evidence="3">
    <location>
        <begin position="124"/>
        <end position="133"/>
    </location>
</feature>
<feature type="repeat" description="TPR" evidence="1">
    <location>
        <begin position="428"/>
        <end position="461"/>
    </location>
</feature>
<feature type="coiled-coil region" evidence="2">
    <location>
        <begin position="475"/>
        <end position="523"/>
    </location>
</feature>
<dbReference type="SUPFAM" id="SSF48452">
    <property type="entry name" value="TPR-like"/>
    <property type="match status" value="3"/>
</dbReference>
<proteinExistence type="predicted"/>
<dbReference type="PROSITE" id="PS00636">
    <property type="entry name" value="DNAJ_1"/>
    <property type="match status" value="1"/>
</dbReference>
<dbReference type="InterPro" id="IPR001623">
    <property type="entry name" value="DnaJ_domain"/>
</dbReference>
<dbReference type="EMBL" id="JAACJM010000058">
    <property type="protein sequence ID" value="KAF5354591.1"/>
    <property type="molecule type" value="Genomic_DNA"/>
</dbReference>
<dbReference type="InterPro" id="IPR019734">
    <property type="entry name" value="TPR_rpt"/>
</dbReference>
<feature type="repeat" description="TPR" evidence="1">
    <location>
        <begin position="338"/>
        <end position="371"/>
    </location>
</feature>
<reference evidence="5 6" key="1">
    <citation type="journal article" date="2020" name="ISME J.">
        <title>Uncovering the hidden diversity of litter-decomposition mechanisms in mushroom-forming fungi.</title>
        <authorList>
            <person name="Floudas D."/>
            <person name="Bentzer J."/>
            <person name="Ahren D."/>
            <person name="Johansson T."/>
            <person name="Persson P."/>
            <person name="Tunlid A."/>
        </authorList>
    </citation>
    <scope>NUCLEOTIDE SEQUENCE [LARGE SCALE GENOMIC DNA]</scope>
    <source>
        <strain evidence="5 6">CBS 291.85</strain>
    </source>
</reference>
<keyword evidence="1" id="KW-0802">TPR repeat</keyword>
<evidence type="ECO:0000259" key="4">
    <source>
        <dbReference type="PROSITE" id="PS50076"/>
    </source>
</evidence>
<gene>
    <name evidence="5" type="ORF">D9758_011214</name>
</gene>
<dbReference type="OrthoDB" id="10250354at2759"/>
<sequence>MVGYVTDVGWQKDALIMDTLVVGMDSILRPDGHGLFLTEQTNQEQPTNDRVASPLLDFATSYSPSMGKKEKAKKAAKAQAAATAVNGTAERLGARRPEESSPTSPTFPTAGPSTSSAPTPPKSGSPSPGDSPLQPEPEPLEEEAITVRAEKVKEKGNQAFKAGKYQDAISSYSKAIEMNPLEPSFLTNRAASYMALKRFRPAMDDCQQAATLQAQEPSTKTLLRLARCQLALGSATPAASTLNTVLSLDPKNAPAVQLKRKISDLEGHLRSFSNAREKKDWGMARLALDKCLQGIESEGEEVPTEWRIWRVELELAKNNWENANSAANDALRLNSNSPEVLTLRGLVLFLGGKLPQAVQHVNSALRLDPSHGPAMRLRKRVKEVERLKEEGNINFKAGRHQEAVDKYTEALDLVGTAEEEGKGGQIRATLLSNRATTLVKMQKYEQALDDTNESLELNSTSFKALRTRARIHIAIEKFDEAVRDFKSAIEEALKDGSTTDADVKALKAELKKAEAALKRSKTKDYYKILGLQRDCTEVEIKKAYRKESLKHHPDKGGDEEKFKLVVEAHSVLSDPARRERYDLGEDEDGLSDGGMGGMGGMRQEDLANIFAQFSGGGFGGGFGGFERGGFSSHGGRGGGYHSFSF</sequence>
<dbReference type="SMART" id="SM00028">
    <property type="entry name" value="TPR"/>
    <property type="match status" value="7"/>
</dbReference>
<dbReference type="InterPro" id="IPR036869">
    <property type="entry name" value="J_dom_sf"/>
</dbReference>
<accession>A0A8H5D6Q7</accession>
<dbReference type="PROSITE" id="PS50005">
    <property type="entry name" value="TPR"/>
    <property type="match status" value="3"/>
</dbReference>
<evidence type="ECO:0000256" key="1">
    <source>
        <dbReference type="PROSITE-ProRule" id="PRU00339"/>
    </source>
</evidence>
<dbReference type="Pfam" id="PF00226">
    <property type="entry name" value="DnaJ"/>
    <property type="match status" value="1"/>
</dbReference>
<dbReference type="InterPro" id="IPR018253">
    <property type="entry name" value="DnaJ_domain_CS"/>
</dbReference>
<evidence type="ECO:0000256" key="2">
    <source>
        <dbReference type="SAM" id="Coils"/>
    </source>
</evidence>